<reference evidence="10" key="2">
    <citation type="submission" date="2021-12" db="EMBL/GenBank/DDBJ databases">
        <title>Resequencing data analysis of finger millet.</title>
        <authorList>
            <person name="Hatakeyama M."/>
            <person name="Aluri S."/>
            <person name="Balachadran M.T."/>
            <person name="Sivarajan S.R."/>
            <person name="Poveda L."/>
            <person name="Shimizu-Inatsugi R."/>
            <person name="Schlapbach R."/>
            <person name="Sreeman S.M."/>
            <person name="Shimizu K.K."/>
        </authorList>
    </citation>
    <scope>NUCLEOTIDE SEQUENCE</scope>
</reference>
<evidence type="ECO:0000313" key="11">
    <source>
        <dbReference type="Proteomes" id="UP001054889"/>
    </source>
</evidence>
<dbReference type="AlphaFoldDB" id="A0AAV5D138"/>
<dbReference type="GO" id="GO:0008378">
    <property type="term" value="F:galactosyltransferase activity"/>
    <property type="evidence" value="ECO:0007669"/>
    <property type="project" value="TreeGrafter"/>
</dbReference>
<dbReference type="GO" id="GO:0005802">
    <property type="term" value="C:trans-Golgi network"/>
    <property type="evidence" value="ECO:0007669"/>
    <property type="project" value="TreeGrafter"/>
</dbReference>
<keyword evidence="4" id="KW-0812">Transmembrane</keyword>
<keyword evidence="8" id="KW-0472">Membrane</keyword>
<protein>
    <submittedName>
        <fullName evidence="10">Uncharacterized protein</fullName>
    </submittedName>
</protein>
<evidence type="ECO:0000313" key="10">
    <source>
        <dbReference type="EMBL" id="GJN04663.1"/>
    </source>
</evidence>
<evidence type="ECO:0000256" key="4">
    <source>
        <dbReference type="ARBA" id="ARBA00022692"/>
    </source>
</evidence>
<evidence type="ECO:0000256" key="6">
    <source>
        <dbReference type="ARBA" id="ARBA00022989"/>
    </source>
</evidence>
<evidence type="ECO:0000256" key="3">
    <source>
        <dbReference type="ARBA" id="ARBA00022679"/>
    </source>
</evidence>
<keyword evidence="6" id="KW-1133">Transmembrane helix</keyword>
<keyword evidence="11" id="KW-1185">Reference proteome</keyword>
<dbReference type="GO" id="GO:0005768">
    <property type="term" value="C:endosome"/>
    <property type="evidence" value="ECO:0007669"/>
    <property type="project" value="TreeGrafter"/>
</dbReference>
<dbReference type="Pfam" id="PF05637">
    <property type="entry name" value="Glyco_transf_34"/>
    <property type="match status" value="1"/>
</dbReference>
<evidence type="ECO:0000256" key="7">
    <source>
        <dbReference type="ARBA" id="ARBA00023034"/>
    </source>
</evidence>
<evidence type="ECO:0000256" key="5">
    <source>
        <dbReference type="ARBA" id="ARBA00022968"/>
    </source>
</evidence>
<feature type="region of interest" description="Disordered" evidence="9">
    <location>
        <begin position="66"/>
        <end position="87"/>
    </location>
</feature>
<dbReference type="PANTHER" id="PTHR31311:SF45">
    <property type="entry name" value="GLYCOSYLTRANSFERASE 6-RELATED"/>
    <property type="match status" value="1"/>
</dbReference>
<name>A0AAV5D138_ELECO</name>
<keyword evidence="2" id="KW-0328">Glycosyltransferase</keyword>
<dbReference type="InterPro" id="IPR008630">
    <property type="entry name" value="Glyco_trans_34"/>
</dbReference>
<proteinExistence type="predicted"/>
<feature type="compositionally biased region" description="Low complexity" evidence="9">
    <location>
        <begin position="299"/>
        <end position="316"/>
    </location>
</feature>
<dbReference type="PANTHER" id="PTHR31311">
    <property type="entry name" value="XYLOGLUCAN 6-XYLOSYLTRANSFERASE 5-RELATED-RELATED"/>
    <property type="match status" value="1"/>
</dbReference>
<gene>
    <name evidence="10" type="primary">ga22228</name>
    <name evidence="10" type="ORF">PR202_ga22228</name>
</gene>
<feature type="compositionally biased region" description="Low complexity" evidence="9">
    <location>
        <begin position="66"/>
        <end position="77"/>
    </location>
</feature>
<accession>A0AAV5D138</accession>
<dbReference type="EMBL" id="BQKI01000011">
    <property type="protein sequence ID" value="GJN04663.1"/>
    <property type="molecule type" value="Genomic_DNA"/>
</dbReference>
<feature type="region of interest" description="Disordered" evidence="9">
    <location>
        <begin position="254"/>
        <end position="331"/>
    </location>
</feature>
<comment type="caution">
    <text evidence="10">The sequence shown here is derived from an EMBL/GenBank/DDBJ whole genome shotgun (WGS) entry which is preliminary data.</text>
</comment>
<keyword evidence="5" id="KW-0735">Signal-anchor</keyword>
<evidence type="ECO:0000256" key="9">
    <source>
        <dbReference type="SAM" id="MobiDB-lite"/>
    </source>
</evidence>
<organism evidence="10 11">
    <name type="scientific">Eleusine coracana subsp. coracana</name>
    <dbReference type="NCBI Taxonomy" id="191504"/>
    <lineage>
        <taxon>Eukaryota</taxon>
        <taxon>Viridiplantae</taxon>
        <taxon>Streptophyta</taxon>
        <taxon>Embryophyta</taxon>
        <taxon>Tracheophyta</taxon>
        <taxon>Spermatophyta</taxon>
        <taxon>Magnoliopsida</taxon>
        <taxon>Liliopsida</taxon>
        <taxon>Poales</taxon>
        <taxon>Poaceae</taxon>
        <taxon>PACMAD clade</taxon>
        <taxon>Chloridoideae</taxon>
        <taxon>Cynodonteae</taxon>
        <taxon>Eleusininae</taxon>
        <taxon>Eleusine</taxon>
    </lineage>
</organism>
<evidence type="ECO:0000256" key="1">
    <source>
        <dbReference type="ARBA" id="ARBA00004323"/>
    </source>
</evidence>
<feature type="region of interest" description="Disordered" evidence="9">
    <location>
        <begin position="1"/>
        <end position="23"/>
    </location>
</feature>
<evidence type="ECO:0000256" key="8">
    <source>
        <dbReference type="ARBA" id="ARBA00023136"/>
    </source>
</evidence>
<evidence type="ECO:0000256" key="2">
    <source>
        <dbReference type="ARBA" id="ARBA00022676"/>
    </source>
</evidence>
<comment type="subcellular location">
    <subcellularLocation>
        <location evidence="1">Golgi apparatus membrane</location>
        <topology evidence="1">Single-pass type II membrane protein</topology>
    </subcellularLocation>
</comment>
<reference evidence="10" key="1">
    <citation type="journal article" date="2018" name="DNA Res.">
        <title>Multiple hybrid de novo genome assembly of finger millet, an orphan allotetraploid crop.</title>
        <authorList>
            <person name="Hatakeyama M."/>
            <person name="Aluri S."/>
            <person name="Balachadran M.T."/>
            <person name="Sivarajan S.R."/>
            <person name="Patrignani A."/>
            <person name="Gruter S."/>
            <person name="Poveda L."/>
            <person name="Shimizu-Inatsugi R."/>
            <person name="Baeten J."/>
            <person name="Francoijs K.J."/>
            <person name="Nataraja K.N."/>
            <person name="Reddy Y.A.N."/>
            <person name="Phadnis S."/>
            <person name="Ravikumar R.L."/>
            <person name="Schlapbach R."/>
            <person name="Sreeman S.M."/>
            <person name="Shimizu K.K."/>
        </authorList>
    </citation>
    <scope>NUCLEOTIDE SEQUENCE</scope>
</reference>
<sequence>MESAGGKCGAGPRAHGHHHQQPVLPAGRLREALSFAAGALAAALVLLGSASVLTPPPVPNIVALPSTSSASSSASSSVPEQVNVADGPRTFYDDPSLSYSVRGGKKRLMTDWDAKRAAWLRTRGLDPSSASVTTRVVMVSGSQPEPCRAPGGDHLLLRFLKNKQDYCRLHDIPLLYNTAHLEASMVAYWAKIPAVRAAMLAHPEAEWGVVGGRGRGAHRHGLLPPAREVLPGGAQAQPGGVRVGEGGVRGEVVGGAQRGRVPHPELPVEPGPDGRVGAAMGPASPEYDKWGRTVQAELSGGSPTPSPTTSPRSCTSWRHAPSGGATPRSSRPGYYFQGYWAEIVGRLDGVAKRYDAVKREGRHLRRRHAEREHLAYAAMRNEAVRWKGGKSRGGVMGPDGGGQEGWRRPFVTHFTGCNPCGGERNPAYSAKSCRDGVRRALAFADDQVLRAYGFRHAAPLSDSVTPLPFGYPS</sequence>
<dbReference type="Proteomes" id="UP001054889">
    <property type="component" value="Unassembled WGS sequence"/>
</dbReference>
<keyword evidence="3" id="KW-0808">Transferase</keyword>
<keyword evidence="7" id="KW-0333">Golgi apparatus</keyword>
<dbReference type="GO" id="GO:0000139">
    <property type="term" value="C:Golgi membrane"/>
    <property type="evidence" value="ECO:0007669"/>
    <property type="project" value="UniProtKB-SubCell"/>
</dbReference>